<protein>
    <submittedName>
        <fullName evidence="3">Monocarboxylate transporter 6</fullName>
    </submittedName>
</protein>
<dbReference type="Gene3D" id="1.20.1250.20">
    <property type="entry name" value="MFS general substrate transporter like domains"/>
    <property type="match status" value="2"/>
</dbReference>
<feature type="transmembrane region" description="Helical" evidence="2">
    <location>
        <begin position="252"/>
        <end position="271"/>
    </location>
</feature>
<reference evidence="3 4" key="1">
    <citation type="journal article" date="2019" name="PLoS Biol.">
        <title>Sex chromosomes control vertical transmission of feminizing Wolbachia symbionts in an isopod.</title>
        <authorList>
            <person name="Becking T."/>
            <person name="Chebbi M.A."/>
            <person name="Giraud I."/>
            <person name="Moumen B."/>
            <person name="Laverre T."/>
            <person name="Caubet Y."/>
            <person name="Peccoud J."/>
            <person name="Gilbert C."/>
            <person name="Cordaux R."/>
        </authorList>
    </citation>
    <scope>NUCLEOTIDE SEQUENCE [LARGE SCALE GENOMIC DNA]</scope>
    <source>
        <strain evidence="3">ANa2</strain>
        <tissue evidence="3">Whole body excluding digestive tract and cuticle</tissue>
    </source>
</reference>
<dbReference type="EMBL" id="SEYY01001160">
    <property type="protein sequence ID" value="KAB7505650.1"/>
    <property type="molecule type" value="Genomic_DNA"/>
</dbReference>
<evidence type="ECO:0000256" key="1">
    <source>
        <dbReference type="SAM" id="MobiDB-lite"/>
    </source>
</evidence>
<dbReference type="AlphaFoldDB" id="A0A5N5TJ86"/>
<comment type="caution">
    <text evidence="3">The sequence shown here is derived from an EMBL/GenBank/DDBJ whole genome shotgun (WGS) entry which is preliminary data.</text>
</comment>
<gene>
    <name evidence="3" type="ORF">Anas_04125</name>
</gene>
<feature type="transmembrane region" description="Helical" evidence="2">
    <location>
        <begin position="627"/>
        <end position="650"/>
    </location>
</feature>
<evidence type="ECO:0000313" key="3">
    <source>
        <dbReference type="EMBL" id="KAB7505650.1"/>
    </source>
</evidence>
<evidence type="ECO:0000256" key="2">
    <source>
        <dbReference type="SAM" id="Phobius"/>
    </source>
</evidence>
<keyword evidence="2" id="KW-0472">Membrane</keyword>
<accession>A0A5N5TJ86</accession>
<dbReference type="InterPro" id="IPR036259">
    <property type="entry name" value="MFS_trans_sf"/>
</dbReference>
<name>A0A5N5TJ86_9CRUS</name>
<feature type="compositionally biased region" description="Polar residues" evidence="1">
    <location>
        <begin position="1"/>
        <end position="11"/>
    </location>
</feature>
<dbReference type="OrthoDB" id="6499973at2759"/>
<dbReference type="PANTHER" id="PTHR11360:SF306">
    <property type="entry name" value="RE01051P"/>
    <property type="match status" value="1"/>
</dbReference>
<proteinExistence type="predicted"/>
<feature type="transmembrane region" description="Helical" evidence="2">
    <location>
        <begin position="570"/>
        <end position="587"/>
    </location>
</feature>
<dbReference type="PANTHER" id="PTHR11360">
    <property type="entry name" value="MONOCARBOXYLATE TRANSPORTER"/>
    <property type="match status" value="1"/>
</dbReference>
<feature type="transmembrane region" description="Helical" evidence="2">
    <location>
        <begin position="277"/>
        <end position="296"/>
    </location>
</feature>
<feature type="transmembrane region" description="Helical" evidence="2">
    <location>
        <begin position="501"/>
        <end position="521"/>
    </location>
</feature>
<feature type="transmembrane region" description="Helical" evidence="2">
    <location>
        <begin position="212"/>
        <end position="240"/>
    </location>
</feature>
<feature type="transmembrane region" description="Helical" evidence="2">
    <location>
        <begin position="189"/>
        <end position="206"/>
    </location>
</feature>
<organism evidence="3 4">
    <name type="scientific">Armadillidium nasatum</name>
    <dbReference type="NCBI Taxonomy" id="96803"/>
    <lineage>
        <taxon>Eukaryota</taxon>
        <taxon>Metazoa</taxon>
        <taxon>Ecdysozoa</taxon>
        <taxon>Arthropoda</taxon>
        <taxon>Crustacea</taxon>
        <taxon>Multicrustacea</taxon>
        <taxon>Malacostraca</taxon>
        <taxon>Eumalacostraca</taxon>
        <taxon>Peracarida</taxon>
        <taxon>Isopoda</taxon>
        <taxon>Oniscidea</taxon>
        <taxon>Crinocheta</taxon>
        <taxon>Armadillidiidae</taxon>
        <taxon>Armadillidium</taxon>
    </lineage>
</organism>
<keyword evidence="4" id="KW-1185">Reference proteome</keyword>
<feature type="transmembrane region" description="Helical" evidence="2">
    <location>
        <begin position="541"/>
        <end position="558"/>
    </location>
</feature>
<dbReference type="InterPro" id="IPR050327">
    <property type="entry name" value="Proton-linked_MCT"/>
</dbReference>
<feature type="transmembrane region" description="Helical" evidence="2">
    <location>
        <begin position="117"/>
        <end position="137"/>
    </location>
</feature>
<dbReference type="InterPro" id="IPR011701">
    <property type="entry name" value="MFS"/>
</dbReference>
<dbReference type="Proteomes" id="UP000326759">
    <property type="component" value="Unassembled WGS sequence"/>
</dbReference>
<keyword evidence="2" id="KW-0812">Transmembrane</keyword>
<evidence type="ECO:0000313" key="4">
    <source>
        <dbReference type="Proteomes" id="UP000326759"/>
    </source>
</evidence>
<feature type="transmembrane region" description="Helical" evidence="2">
    <location>
        <begin position="157"/>
        <end position="177"/>
    </location>
</feature>
<sequence>MRARSHSNASLSGLEDHIPDHRGKNHNVKLKGYLRHPCGDDPHHGVNDQVMPQYNGSFDRNYSVDSFDTVSSSMTHSSSTVSFNSMRRESHVSEDIRVVPLPEENKKLEELQIKDRGYAWVVLAAMFCSNILTFGYMKGFGVFFNEIKEEYPAASGLMAGIMMGLLSGFRTIFAPFAGAMAQAFGIRRTLCLGTAIYSIALFSSYFCTNLEQLAVTLGALIGISHCLIESVQVIIVSQYFENKLSFANGIRVGGNPCGLIVFPLLLTQLYVSFGLKLMFILLSGIIMHIFVLTALMRPFKTHFKINALDKATELLQEGSSNEEKGFSYKCKGLFAKNSLNFNDIKKDTQGSSLKCLGNIGNFRGLQKVRKDSLEPLQLSAASLFGSVSTIYDGQGFYHSNQMHSNNSLDKPKGQENPSYIHEEPTLQVSDENEKMEKKCSDSTERSSEDNHIIGHQKLTYDGQNYSPKKKIYNEIVKQNQQLLKLKPKKKFALSCFKNPHYLLFLCMAALIPMGNPLVLYYTTLYAKNDIGLSRTEVNVFLSFQAVFDFCLRFFLGWLNNKNYYKKSNGFVFCLLLSATGSALIHFARGLVPLMLLISLYTFGPASFHVSVNVILTERFGKEVIASTYGFVRMAQGIFSFIHPILIGYLLDSTGSYAVPFTVMGIAIFMCGVFIFISNLLERCSVDKTTVENQNNK</sequence>
<feature type="transmembrane region" description="Helical" evidence="2">
    <location>
        <begin position="593"/>
        <end position="615"/>
    </location>
</feature>
<dbReference type="SUPFAM" id="SSF103473">
    <property type="entry name" value="MFS general substrate transporter"/>
    <property type="match status" value="1"/>
</dbReference>
<feature type="region of interest" description="Disordered" evidence="1">
    <location>
        <begin position="1"/>
        <end position="25"/>
    </location>
</feature>
<dbReference type="Pfam" id="PF07690">
    <property type="entry name" value="MFS_1"/>
    <property type="match status" value="2"/>
</dbReference>
<dbReference type="GO" id="GO:0008028">
    <property type="term" value="F:monocarboxylic acid transmembrane transporter activity"/>
    <property type="evidence" value="ECO:0007669"/>
    <property type="project" value="TreeGrafter"/>
</dbReference>
<keyword evidence="2" id="KW-1133">Transmembrane helix</keyword>
<feature type="transmembrane region" description="Helical" evidence="2">
    <location>
        <begin position="656"/>
        <end position="680"/>
    </location>
</feature>